<evidence type="ECO:0000313" key="6">
    <source>
        <dbReference type="Proteomes" id="UP000694406"/>
    </source>
</evidence>
<feature type="compositionally biased region" description="Polar residues" evidence="3">
    <location>
        <begin position="360"/>
        <end position="370"/>
    </location>
</feature>
<feature type="region of interest" description="Disordered" evidence="3">
    <location>
        <begin position="478"/>
        <end position="510"/>
    </location>
</feature>
<dbReference type="GeneTree" id="ENSGT00940000159649"/>
<reference evidence="5" key="2">
    <citation type="submission" date="2025-09" db="UniProtKB">
        <authorList>
            <consortium name="Ensembl"/>
        </authorList>
    </citation>
    <scope>IDENTIFICATION</scope>
</reference>
<dbReference type="PROSITE" id="PS50004">
    <property type="entry name" value="C2"/>
    <property type="match status" value="1"/>
</dbReference>
<evidence type="ECO:0000313" key="5">
    <source>
        <dbReference type="Ensembl" id="ENSLLTP00000008495.1"/>
    </source>
</evidence>
<dbReference type="InterPro" id="IPR035892">
    <property type="entry name" value="C2_domain_sf"/>
</dbReference>
<proteinExistence type="predicted"/>
<evidence type="ECO:0000259" key="4">
    <source>
        <dbReference type="PROSITE" id="PS50004"/>
    </source>
</evidence>
<dbReference type="Proteomes" id="UP000694406">
    <property type="component" value="Unplaced"/>
</dbReference>
<dbReference type="Gene3D" id="2.60.40.150">
    <property type="entry name" value="C2 domain"/>
    <property type="match status" value="1"/>
</dbReference>
<dbReference type="PANTHER" id="PTHR15746">
    <property type="entry name" value="RAB11-RELATED"/>
    <property type="match status" value="1"/>
</dbReference>
<feature type="region of interest" description="Disordered" evidence="3">
    <location>
        <begin position="167"/>
        <end position="196"/>
    </location>
</feature>
<dbReference type="InterPro" id="IPR000008">
    <property type="entry name" value="C2_dom"/>
</dbReference>
<reference evidence="5" key="1">
    <citation type="submission" date="2025-08" db="UniProtKB">
        <authorList>
            <consortium name="Ensembl"/>
        </authorList>
    </citation>
    <scope>IDENTIFICATION</scope>
</reference>
<evidence type="ECO:0000256" key="3">
    <source>
        <dbReference type="SAM" id="MobiDB-lite"/>
    </source>
</evidence>
<name>A0A8C5RUQ1_LATLA</name>
<accession>A0A8C5RUQ1</accession>
<feature type="compositionally biased region" description="Basic and acidic residues" evidence="3">
    <location>
        <begin position="478"/>
        <end position="506"/>
    </location>
</feature>
<evidence type="ECO:0000256" key="2">
    <source>
        <dbReference type="ARBA" id="ARBA00022753"/>
    </source>
</evidence>
<sequence length="647" mass="71359">MSLPGSPSSPAPRWAPTHVQVTVLQARGLRSKAKGGGGSGSDAYAVMALGKEKFATSVAERCLGSPVWREEATFELPSLPRRGLGGPGPNAVLQLSVLHRALLGLDKFLGRAEISLGELQSEGGRRSTRWYKLHSKPGKKEKERGEIEVDIQFMRSNMTASMFDLSMKDKPRTPFSKLKNKLKGKRGNGLPDTASAIIPSITHSPADSEEELNDKEKKKSKFKTLFSKPGLHKSNISQSMSVLPTLQPVSERVRLRPSDFQSQWSDDEDDDTLTTVSEKSSAIKTNNNILGPPSVMTHKRTGSGDSKQLNQIIVGSAKKDMHSLFGLRSKNDPVSRSNLCINGSHVYMEENESKSDLTSKEGSPSSPQTSQRKRLFLSQENLSFEHDKELENSARLVLDKLPPGSSSLESFKAMTLPSYKLLAGGDSVENNTPFVSDTPKETKEIKKQENKKSGLLSLVTGKKETKISEEMESTESSLKVKEVKRNEKESARKETNPFELPVDGKRGHGPLKSNAIDVEIAKTSTNPFSLNIVEGEKPEKNAASVKPSQTKPVKPRLHPVKPMNATTNQPSAKTLSINTKILDNQTEINLKKYDRSDPAYAYAQLTHDELIQLVLKQKDILAKRDVQRSSSCDALQYQEYHSMVLMC</sequence>
<feature type="region of interest" description="Disordered" evidence="3">
    <location>
        <begin position="284"/>
        <end position="305"/>
    </location>
</feature>
<dbReference type="InterPro" id="IPR037789">
    <property type="entry name" value="FIP_classI"/>
</dbReference>
<dbReference type="GO" id="GO:0031267">
    <property type="term" value="F:small GTPase binding"/>
    <property type="evidence" value="ECO:0007669"/>
    <property type="project" value="InterPro"/>
</dbReference>
<comment type="subcellular location">
    <subcellularLocation>
        <location evidence="1">Recycling endosome</location>
    </subcellularLocation>
</comment>
<protein>
    <submittedName>
        <fullName evidence="5">RAB11 family interacting protein 1</fullName>
    </submittedName>
</protein>
<feature type="domain" description="C2" evidence="4">
    <location>
        <begin position="1"/>
        <end position="131"/>
    </location>
</feature>
<evidence type="ECO:0000256" key="1">
    <source>
        <dbReference type="ARBA" id="ARBA00004172"/>
    </source>
</evidence>
<dbReference type="GO" id="GO:0055037">
    <property type="term" value="C:recycling endosome"/>
    <property type="evidence" value="ECO:0007669"/>
    <property type="project" value="UniProtKB-SubCell"/>
</dbReference>
<organism evidence="5 6">
    <name type="scientific">Laticauda laticaudata</name>
    <name type="common">Blue-ringed sea krait</name>
    <name type="synonym">Blue-lipped sea krait</name>
    <dbReference type="NCBI Taxonomy" id="8630"/>
    <lineage>
        <taxon>Eukaryota</taxon>
        <taxon>Metazoa</taxon>
        <taxon>Chordata</taxon>
        <taxon>Craniata</taxon>
        <taxon>Vertebrata</taxon>
        <taxon>Euteleostomi</taxon>
        <taxon>Lepidosauria</taxon>
        <taxon>Squamata</taxon>
        <taxon>Bifurcata</taxon>
        <taxon>Unidentata</taxon>
        <taxon>Episquamata</taxon>
        <taxon>Toxicofera</taxon>
        <taxon>Serpentes</taxon>
        <taxon>Colubroidea</taxon>
        <taxon>Elapidae</taxon>
        <taxon>Laticaudinae</taxon>
        <taxon>Laticauda</taxon>
    </lineage>
</organism>
<dbReference type="AlphaFoldDB" id="A0A8C5RUQ1"/>
<dbReference type="Gene3D" id="1.20.5.2440">
    <property type="match status" value="1"/>
</dbReference>
<dbReference type="GO" id="GO:0045055">
    <property type="term" value="P:regulated exocytosis"/>
    <property type="evidence" value="ECO:0007669"/>
    <property type="project" value="TreeGrafter"/>
</dbReference>
<dbReference type="Pfam" id="PF00168">
    <property type="entry name" value="C2"/>
    <property type="match status" value="1"/>
</dbReference>
<gene>
    <name evidence="5" type="primary">RAB11FIP1</name>
</gene>
<dbReference type="Ensembl" id="ENSLLTT00000008814.1">
    <property type="protein sequence ID" value="ENSLLTP00000008495.1"/>
    <property type="gene ID" value="ENSLLTG00000006441.1"/>
</dbReference>
<keyword evidence="2" id="KW-0967">Endosome</keyword>
<dbReference type="PANTHER" id="PTHR15746:SF22">
    <property type="entry name" value="RAB11 FAMILY-INTERACTING PROTEIN 1"/>
    <property type="match status" value="1"/>
</dbReference>
<dbReference type="SUPFAM" id="SSF49562">
    <property type="entry name" value="C2 domain (Calcium/lipid-binding domain, CaLB)"/>
    <property type="match status" value="1"/>
</dbReference>
<feature type="region of interest" description="Disordered" evidence="3">
    <location>
        <begin position="535"/>
        <end position="569"/>
    </location>
</feature>
<keyword evidence="6" id="KW-1185">Reference proteome</keyword>
<dbReference type="FunFam" id="2.60.40.150:FF:000070">
    <property type="entry name" value="rab11 family-interacting protein 2 isoform X1"/>
    <property type="match status" value="1"/>
</dbReference>
<feature type="region of interest" description="Disordered" evidence="3">
    <location>
        <begin position="351"/>
        <end position="372"/>
    </location>
</feature>
<dbReference type="SMART" id="SM00239">
    <property type="entry name" value="C2"/>
    <property type="match status" value="1"/>
</dbReference>